<dbReference type="Pfam" id="PF04578">
    <property type="entry name" value="DUF594"/>
    <property type="match status" value="1"/>
</dbReference>
<keyword evidence="1" id="KW-0472">Membrane</keyword>
<dbReference type="Pfam" id="PF13968">
    <property type="entry name" value="DUF4220"/>
    <property type="match status" value="1"/>
</dbReference>
<sequence length="563" mass="64982">MGPWLPYMLWLLLGVHYSRLPSRPLFLLIAVVSLLPFTGYLLGVFAKRRRSAVATLGYETNAFADYMTLESRRSPAPFSDGEANNLDSNCKYPLMYNDDGHWVTIKDLLQCDRLPVRNCAMEARDIFLSYSLCRLLARRYYGFHCAEEGNAEIRQLMVKQLLHDHKRAFTIVDVQLAFLHDHFFTSYPMYTKYTRYPYPSSAKEAILPALLASESPVALFFLRPVVPKYWPPIRFAFLHYSRATERVFRPLIWRHIHNVDNHSWNWTQQQPYWRNKIGQYSLIQDYDRRSTKRSFVSWIKNFMLSQVSYSFIKHHPVSEEDVRVPDIVRELVARSLQSIGGPPTNGSCCLKRNKNIDFDDWAWTLRQETHTHTILIWHIATCYCEMFPLAGASTCDDDDLLKKSHEVATALSRYCAYLVAFHPELLPEHSLNTITLLQQVLKEAKDLLGSTRSSMEKNDKIQGLQLPGDEGDSSLNTFQKGIKLGRRLADMLNSVRWKVMAEFWAETVLYVAPSDDVDSSAARIECLTKGGEFVTHIWAMLSNAGILKRATEEWSPRQSEPDS</sequence>
<dbReference type="Proteomes" id="UP000636709">
    <property type="component" value="Unassembled WGS sequence"/>
</dbReference>
<feature type="transmembrane region" description="Helical" evidence="1">
    <location>
        <begin position="25"/>
        <end position="46"/>
    </location>
</feature>
<keyword evidence="1" id="KW-1133">Transmembrane helix</keyword>
<protein>
    <recommendedName>
        <fullName evidence="2">DUF4220 domain-containing protein</fullName>
    </recommendedName>
</protein>
<organism evidence="3 4">
    <name type="scientific">Digitaria exilis</name>
    <dbReference type="NCBI Taxonomy" id="1010633"/>
    <lineage>
        <taxon>Eukaryota</taxon>
        <taxon>Viridiplantae</taxon>
        <taxon>Streptophyta</taxon>
        <taxon>Embryophyta</taxon>
        <taxon>Tracheophyta</taxon>
        <taxon>Spermatophyta</taxon>
        <taxon>Magnoliopsida</taxon>
        <taxon>Liliopsida</taxon>
        <taxon>Poales</taxon>
        <taxon>Poaceae</taxon>
        <taxon>PACMAD clade</taxon>
        <taxon>Panicoideae</taxon>
        <taxon>Panicodae</taxon>
        <taxon>Paniceae</taxon>
        <taxon>Anthephorinae</taxon>
        <taxon>Digitaria</taxon>
    </lineage>
</organism>
<evidence type="ECO:0000259" key="2">
    <source>
        <dbReference type="Pfam" id="PF13968"/>
    </source>
</evidence>
<feature type="domain" description="DUF4220" evidence="2">
    <location>
        <begin position="87"/>
        <end position="193"/>
    </location>
</feature>
<dbReference type="PANTHER" id="PTHR31325">
    <property type="entry name" value="OS01G0798800 PROTEIN-RELATED"/>
    <property type="match status" value="1"/>
</dbReference>
<comment type="caution">
    <text evidence="3">The sequence shown here is derived from an EMBL/GenBank/DDBJ whole genome shotgun (WGS) entry which is preliminary data.</text>
</comment>
<accession>A0A835BAB8</accession>
<proteinExistence type="predicted"/>
<gene>
    <name evidence="3" type="ORF">HU200_043205</name>
</gene>
<name>A0A835BAB8_9POAL</name>
<reference evidence="3" key="1">
    <citation type="submission" date="2020-07" db="EMBL/GenBank/DDBJ databases">
        <title>Genome sequence and genetic diversity analysis of an under-domesticated orphan crop, white fonio (Digitaria exilis).</title>
        <authorList>
            <person name="Bennetzen J.L."/>
            <person name="Chen S."/>
            <person name="Ma X."/>
            <person name="Wang X."/>
            <person name="Yssel A.E.J."/>
            <person name="Chaluvadi S.R."/>
            <person name="Johnson M."/>
            <person name="Gangashetty P."/>
            <person name="Hamidou F."/>
            <person name="Sanogo M.D."/>
            <person name="Zwaenepoel A."/>
            <person name="Wallace J."/>
            <person name="Van De Peer Y."/>
            <person name="Van Deynze A."/>
        </authorList>
    </citation>
    <scope>NUCLEOTIDE SEQUENCE</scope>
    <source>
        <tissue evidence="3">Leaves</tissue>
    </source>
</reference>
<evidence type="ECO:0000313" key="3">
    <source>
        <dbReference type="EMBL" id="KAF8687509.1"/>
    </source>
</evidence>
<dbReference type="InterPro" id="IPR025315">
    <property type="entry name" value="DUF4220"/>
</dbReference>
<evidence type="ECO:0000256" key="1">
    <source>
        <dbReference type="SAM" id="Phobius"/>
    </source>
</evidence>
<dbReference type="OrthoDB" id="598862at2759"/>
<dbReference type="InterPro" id="IPR007658">
    <property type="entry name" value="DUF594"/>
</dbReference>
<keyword evidence="1" id="KW-0812">Transmembrane</keyword>
<dbReference type="EMBL" id="JACEFO010002056">
    <property type="protein sequence ID" value="KAF8687509.1"/>
    <property type="molecule type" value="Genomic_DNA"/>
</dbReference>
<keyword evidence="4" id="KW-1185">Reference proteome</keyword>
<evidence type="ECO:0000313" key="4">
    <source>
        <dbReference type="Proteomes" id="UP000636709"/>
    </source>
</evidence>
<dbReference type="AlphaFoldDB" id="A0A835BAB8"/>